<evidence type="ECO:0000313" key="1">
    <source>
        <dbReference type="EMBL" id="NKE43593.1"/>
    </source>
</evidence>
<proteinExistence type="predicted"/>
<sequence length="685" mass="71760">MSGLIRVQDTRKVPEAAPSDEIALLGTRPDGSVRRTTRGEINAGAAAAGAAAAIPLAQQEGAAAGQTAAVLAAQPFANAAQIAAELAAMGAMARVGPAVGSLRNVVVDAGYRPIIVGDIHDGLGVRLRGEIVPLTDVAERVQVLEETAGAGSEAGSLATIAVGAQGLVGPAVGNIKTAVLDGALRVRSQVDTRAGISVRMKGTMTPLEEVARRAADGAQLRGPAVGDYLSVELDSGLRILSGKAKSSITRSRIEGGALADIGSETRSRIVSAANTSFGYYSLGANVAAIFPAYGQSYNQGQAQDYLTSPYYNLTPIAGAFMPAPGVRPGNTPFDTLVALRSTFNPEAPANNLETPAIEMGRTIAEGWAEAELPGIVVVLTAGRSGQPVQMHMRGTEEWEELMLGIRRTADAAIAAGLRPVVPALTLIGHESNRSGTWAATPLEWARILGEFQRAAQSDIQQITGQHEPVVLVTTAITRDALPCGPALGAALAARMNPGRIICAGSSHAAVHGTDAHPLVLGYRQIGRTAGRAILRAVLGYNWRPVECRRWWDVGPREMRIEVELPRGASLVRDVSGDIVSMVDMDGGHGWHAWDRDGQLTLTADVLATTPSHPAFNSPTIQILTDRDVHWSSYRAYYAVTSLGIGGGTGGSLSGPRGCFRATDEQSVSDMPTPHYSWLLPAEILR</sequence>
<dbReference type="Proteomes" id="UP000765160">
    <property type="component" value="Unassembled WGS sequence"/>
</dbReference>
<dbReference type="RefSeq" id="WP_168046721.1">
    <property type="nucleotide sequence ID" value="NZ_JAATJR010000001.1"/>
</dbReference>
<organism evidence="1 2">
    <name type="scientific">Falsiroseomonas frigidaquae</name>
    <dbReference type="NCBI Taxonomy" id="487318"/>
    <lineage>
        <taxon>Bacteria</taxon>
        <taxon>Pseudomonadati</taxon>
        <taxon>Pseudomonadota</taxon>
        <taxon>Alphaproteobacteria</taxon>
        <taxon>Acetobacterales</taxon>
        <taxon>Roseomonadaceae</taxon>
        <taxon>Falsiroseomonas</taxon>
    </lineage>
</organism>
<accession>A0ABX1EU02</accession>
<comment type="caution">
    <text evidence="1">The sequence shown here is derived from an EMBL/GenBank/DDBJ whole genome shotgun (WGS) entry which is preliminary data.</text>
</comment>
<reference evidence="1 2" key="1">
    <citation type="submission" date="2020-03" db="EMBL/GenBank/DDBJ databases">
        <title>Roseomonas selenitidurans sp. nov. isolated from soil.</title>
        <authorList>
            <person name="Liu H."/>
        </authorList>
    </citation>
    <scope>NUCLEOTIDE SEQUENCE [LARGE SCALE GENOMIC DNA]</scope>
    <source>
        <strain evidence="1 2">JCM 15073</strain>
    </source>
</reference>
<gene>
    <name evidence="1" type="ORF">HB662_02310</name>
</gene>
<name>A0ABX1EU02_9PROT</name>
<evidence type="ECO:0000313" key="2">
    <source>
        <dbReference type="Proteomes" id="UP000765160"/>
    </source>
</evidence>
<protein>
    <recommendedName>
        <fullName evidence="3">Sialate O-acetylesterase domain-containing protein</fullName>
    </recommendedName>
</protein>
<dbReference type="EMBL" id="JAAVTX010000001">
    <property type="protein sequence ID" value="NKE43593.1"/>
    <property type="molecule type" value="Genomic_DNA"/>
</dbReference>
<keyword evidence="2" id="KW-1185">Reference proteome</keyword>
<evidence type="ECO:0008006" key="3">
    <source>
        <dbReference type="Google" id="ProtNLM"/>
    </source>
</evidence>